<dbReference type="SUPFAM" id="SSF46785">
    <property type="entry name" value="Winged helix' DNA-binding domain"/>
    <property type="match status" value="1"/>
</dbReference>
<evidence type="ECO:0000313" key="5">
    <source>
        <dbReference type="EMBL" id="PRH87055.1"/>
    </source>
</evidence>
<accession>A0A2S9QCK7</accession>
<name>A0A2S9QCK7_9HYPH</name>
<dbReference type="RefSeq" id="WP_105863268.1">
    <property type="nucleotide sequence ID" value="NZ_PUEJ01000005.1"/>
</dbReference>
<dbReference type="PANTHER" id="PTHR30154:SF34">
    <property type="entry name" value="TRANSCRIPTIONAL REGULATOR AZLB"/>
    <property type="match status" value="1"/>
</dbReference>
<keyword evidence="1" id="KW-0805">Transcription regulation</keyword>
<dbReference type="GO" id="GO:0043565">
    <property type="term" value="F:sequence-specific DNA binding"/>
    <property type="evidence" value="ECO:0007669"/>
    <property type="project" value="InterPro"/>
</dbReference>
<sequence length="174" mass="19154">MSRISGSSLELDGFDVAILAILQRDNRTPQRKIAEAIHLSAPAVQRRIHRLEASGIITANVALLDPAKIGQPLTIVVNVDLEREHSALIDEAKKAFLAETSVQQCYYVAGETDFVLILNVPSMADYEALTRKLFFASDNIKRFRTFVVMDRVKTGTSLSLDGVPGSTTQSRPNK</sequence>
<protein>
    <submittedName>
        <fullName evidence="5">AsnC family transcriptional regulator</fullName>
    </submittedName>
</protein>
<dbReference type="SUPFAM" id="SSF54909">
    <property type="entry name" value="Dimeric alpha+beta barrel"/>
    <property type="match status" value="1"/>
</dbReference>
<dbReference type="Gene3D" id="1.10.10.10">
    <property type="entry name" value="Winged helix-like DNA-binding domain superfamily/Winged helix DNA-binding domain"/>
    <property type="match status" value="1"/>
</dbReference>
<dbReference type="InterPro" id="IPR019887">
    <property type="entry name" value="Tscrpt_reg_AsnC/Lrp_C"/>
</dbReference>
<evidence type="ECO:0000256" key="1">
    <source>
        <dbReference type="ARBA" id="ARBA00023015"/>
    </source>
</evidence>
<dbReference type="Pfam" id="PF13404">
    <property type="entry name" value="HTH_AsnC-type"/>
    <property type="match status" value="1"/>
</dbReference>
<dbReference type="Gene3D" id="3.30.70.920">
    <property type="match status" value="1"/>
</dbReference>
<dbReference type="InterPro" id="IPR036390">
    <property type="entry name" value="WH_DNA-bd_sf"/>
</dbReference>
<evidence type="ECO:0000256" key="2">
    <source>
        <dbReference type="ARBA" id="ARBA00023125"/>
    </source>
</evidence>
<dbReference type="PANTHER" id="PTHR30154">
    <property type="entry name" value="LEUCINE-RESPONSIVE REGULATORY PROTEIN"/>
    <property type="match status" value="1"/>
</dbReference>
<dbReference type="Pfam" id="PF01037">
    <property type="entry name" value="AsnC_trans_reg"/>
    <property type="match status" value="1"/>
</dbReference>
<dbReference type="GO" id="GO:0043200">
    <property type="term" value="P:response to amino acid"/>
    <property type="evidence" value="ECO:0007669"/>
    <property type="project" value="TreeGrafter"/>
</dbReference>
<dbReference type="PRINTS" id="PR00033">
    <property type="entry name" value="HTHASNC"/>
</dbReference>
<dbReference type="SMART" id="SM00344">
    <property type="entry name" value="HTH_ASNC"/>
    <property type="match status" value="1"/>
</dbReference>
<reference evidence="5 6" key="1">
    <citation type="submission" date="2018-02" db="EMBL/GenBank/DDBJ databases">
        <title>Whole genome sequencing of endophytic bacterium.</title>
        <authorList>
            <person name="Eedara R."/>
            <person name="Podile A.R."/>
        </authorList>
    </citation>
    <scope>NUCLEOTIDE SEQUENCE [LARGE SCALE GENOMIC DNA]</scope>
    <source>
        <strain evidence="5 6">RP1T</strain>
    </source>
</reference>
<keyword evidence="3" id="KW-0804">Transcription</keyword>
<dbReference type="OrthoDB" id="7856348at2"/>
<gene>
    <name evidence="5" type="ORF">C5L14_16955</name>
</gene>
<dbReference type="InterPro" id="IPR011008">
    <property type="entry name" value="Dimeric_a/b-barrel"/>
</dbReference>
<evidence type="ECO:0000313" key="6">
    <source>
        <dbReference type="Proteomes" id="UP000237682"/>
    </source>
</evidence>
<feature type="domain" description="HTH asnC-type" evidence="4">
    <location>
        <begin position="11"/>
        <end position="72"/>
    </location>
</feature>
<keyword evidence="2" id="KW-0238">DNA-binding</keyword>
<evidence type="ECO:0000259" key="4">
    <source>
        <dbReference type="PROSITE" id="PS50956"/>
    </source>
</evidence>
<dbReference type="Proteomes" id="UP000237682">
    <property type="component" value="Unassembled WGS sequence"/>
</dbReference>
<evidence type="ECO:0000256" key="3">
    <source>
        <dbReference type="ARBA" id="ARBA00023163"/>
    </source>
</evidence>
<organism evidence="5 6">
    <name type="scientific">Labrys okinawensis</name>
    <dbReference type="NCBI Taxonomy" id="346911"/>
    <lineage>
        <taxon>Bacteria</taxon>
        <taxon>Pseudomonadati</taxon>
        <taxon>Pseudomonadota</taxon>
        <taxon>Alphaproteobacteria</taxon>
        <taxon>Hyphomicrobiales</taxon>
        <taxon>Xanthobacteraceae</taxon>
        <taxon>Labrys</taxon>
    </lineage>
</organism>
<dbReference type="PROSITE" id="PS50956">
    <property type="entry name" value="HTH_ASNC_2"/>
    <property type="match status" value="1"/>
</dbReference>
<dbReference type="InterPro" id="IPR000485">
    <property type="entry name" value="AsnC-type_HTH_dom"/>
</dbReference>
<dbReference type="GO" id="GO:0005829">
    <property type="term" value="C:cytosol"/>
    <property type="evidence" value="ECO:0007669"/>
    <property type="project" value="TreeGrafter"/>
</dbReference>
<keyword evidence="6" id="KW-1185">Reference proteome</keyword>
<proteinExistence type="predicted"/>
<dbReference type="AlphaFoldDB" id="A0A2S9QCK7"/>
<dbReference type="InterPro" id="IPR036388">
    <property type="entry name" value="WH-like_DNA-bd_sf"/>
</dbReference>
<dbReference type="InterPro" id="IPR019888">
    <property type="entry name" value="Tscrpt_reg_AsnC-like"/>
</dbReference>
<comment type="caution">
    <text evidence="5">The sequence shown here is derived from an EMBL/GenBank/DDBJ whole genome shotgun (WGS) entry which is preliminary data.</text>
</comment>
<dbReference type="EMBL" id="PUEJ01000005">
    <property type="protein sequence ID" value="PRH87055.1"/>
    <property type="molecule type" value="Genomic_DNA"/>
</dbReference>